<dbReference type="Proteomes" id="UP000030653">
    <property type="component" value="Unassembled WGS sequence"/>
</dbReference>
<gene>
    <name evidence="2" type="ORF">DACRYDRAFT_98675</name>
</gene>
<dbReference type="EMBL" id="JH795857">
    <property type="protein sequence ID" value="EJU04912.1"/>
    <property type="molecule type" value="Genomic_DNA"/>
</dbReference>
<dbReference type="AlphaFoldDB" id="M5GDX6"/>
<evidence type="ECO:0000313" key="3">
    <source>
        <dbReference type="Proteomes" id="UP000030653"/>
    </source>
</evidence>
<reference evidence="2 3" key="1">
    <citation type="journal article" date="2012" name="Science">
        <title>The Paleozoic origin of enzymatic lignin decomposition reconstructed from 31 fungal genomes.</title>
        <authorList>
            <person name="Floudas D."/>
            <person name="Binder M."/>
            <person name="Riley R."/>
            <person name="Barry K."/>
            <person name="Blanchette R.A."/>
            <person name="Henrissat B."/>
            <person name="Martinez A.T."/>
            <person name="Otillar R."/>
            <person name="Spatafora J.W."/>
            <person name="Yadav J.S."/>
            <person name="Aerts A."/>
            <person name="Benoit I."/>
            <person name="Boyd A."/>
            <person name="Carlson A."/>
            <person name="Copeland A."/>
            <person name="Coutinho P.M."/>
            <person name="de Vries R.P."/>
            <person name="Ferreira P."/>
            <person name="Findley K."/>
            <person name="Foster B."/>
            <person name="Gaskell J."/>
            <person name="Glotzer D."/>
            <person name="Gorecki P."/>
            <person name="Heitman J."/>
            <person name="Hesse C."/>
            <person name="Hori C."/>
            <person name="Igarashi K."/>
            <person name="Jurgens J.A."/>
            <person name="Kallen N."/>
            <person name="Kersten P."/>
            <person name="Kohler A."/>
            <person name="Kuees U."/>
            <person name="Kumar T.K.A."/>
            <person name="Kuo A."/>
            <person name="LaButti K."/>
            <person name="Larrondo L.F."/>
            <person name="Lindquist E."/>
            <person name="Ling A."/>
            <person name="Lombard V."/>
            <person name="Lucas S."/>
            <person name="Lundell T."/>
            <person name="Martin R."/>
            <person name="McLaughlin D.J."/>
            <person name="Morgenstern I."/>
            <person name="Morin E."/>
            <person name="Murat C."/>
            <person name="Nagy L.G."/>
            <person name="Nolan M."/>
            <person name="Ohm R.A."/>
            <person name="Patyshakuliyeva A."/>
            <person name="Rokas A."/>
            <person name="Ruiz-Duenas F.J."/>
            <person name="Sabat G."/>
            <person name="Salamov A."/>
            <person name="Samejima M."/>
            <person name="Schmutz J."/>
            <person name="Slot J.C."/>
            <person name="St John F."/>
            <person name="Stenlid J."/>
            <person name="Sun H."/>
            <person name="Sun S."/>
            <person name="Syed K."/>
            <person name="Tsang A."/>
            <person name="Wiebenga A."/>
            <person name="Young D."/>
            <person name="Pisabarro A."/>
            <person name="Eastwood D.C."/>
            <person name="Martin F."/>
            <person name="Cullen D."/>
            <person name="Grigoriev I.V."/>
            <person name="Hibbett D.S."/>
        </authorList>
    </citation>
    <scope>NUCLEOTIDE SEQUENCE [LARGE SCALE GENOMIC DNA]</scope>
    <source>
        <strain evidence="2 3">DJM-731 SS1</strain>
    </source>
</reference>
<protein>
    <submittedName>
        <fullName evidence="2">Uncharacterized protein</fullName>
    </submittedName>
</protein>
<dbReference type="GeneID" id="63692604"/>
<feature type="region of interest" description="Disordered" evidence="1">
    <location>
        <begin position="299"/>
        <end position="328"/>
    </location>
</feature>
<sequence>MVDAYARAGLDAPHLARRVAFFHAMEILTATIPLDGGLVPWFVVLTEEPRTSEASFMLNKIFGNIILELIESGFSERKDATIISILDAFERHDGRARCQNSAADLFLRIAETHLESLDEWSSYISLASFRYMARMMDSWDLGYLLDNLALNGLEQDIVQHPTFTGTVTKLIYDIMRRHLQKERLAWRCPDSELNMIYNSIFNLYPIALRVFTFHGSAFGNALLALCTYCGFCLKEMAIPLTDELVTMTRVLSTHEVNANEFLISRTDRNSAYRDSLRMWGFVIRWKGHRDWGVDTQELKQESRHDYKARKGREQGEQGEQGERLGQHAGAKNSYTILTEPDNSDNGPLAKRAKYDPAVQLEPSSDDLNLFSQGIEINEPRRTRPNGRDRLPSSDDMDLFQHLTPAIRRRRPRGLTSFKQRMLNAGADVM</sequence>
<evidence type="ECO:0000256" key="1">
    <source>
        <dbReference type="SAM" id="MobiDB-lite"/>
    </source>
</evidence>
<dbReference type="OrthoDB" id="10474801at2759"/>
<dbReference type="HOGENOM" id="CLU_639385_0_0_1"/>
<evidence type="ECO:0000313" key="2">
    <source>
        <dbReference type="EMBL" id="EJU04912.1"/>
    </source>
</evidence>
<name>M5GDX6_DACPD</name>
<accession>M5GDX6</accession>
<keyword evidence="3" id="KW-1185">Reference proteome</keyword>
<feature type="compositionally biased region" description="Basic and acidic residues" evidence="1">
    <location>
        <begin position="311"/>
        <end position="325"/>
    </location>
</feature>
<proteinExistence type="predicted"/>
<dbReference type="RefSeq" id="XP_040631806.1">
    <property type="nucleotide sequence ID" value="XM_040777542.1"/>
</dbReference>
<organism evidence="2 3">
    <name type="scientific">Dacryopinax primogenitus (strain DJM 731)</name>
    <name type="common">Brown rot fungus</name>
    <dbReference type="NCBI Taxonomy" id="1858805"/>
    <lineage>
        <taxon>Eukaryota</taxon>
        <taxon>Fungi</taxon>
        <taxon>Dikarya</taxon>
        <taxon>Basidiomycota</taxon>
        <taxon>Agaricomycotina</taxon>
        <taxon>Dacrymycetes</taxon>
        <taxon>Dacrymycetales</taxon>
        <taxon>Dacrymycetaceae</taxon>
        <taxon>Dacryopinax</taxon>
    </lineage>
</organism>